<feature type="region of interest" description="Disordered" evidence="1">
    <location>
        <begin position="106"/>
        <end position="133"/>
    </location>
</feature>
<dbReference type="EMBL" id="JAUDZG010000003">
    <property type="protein sequence ID" value="KAK3307147.1"/>
    <property type="molecule type" value="Genomic_DNA"/>
</dbReference>
<evidence type="ECO:0000313" key="2">
    <source>
        <dbReference type="EMBL" id="KAK3307147.1"/>
    </source>
</evidence>
<keyword evidence="3" id="KW-1185">Reference proteome</keyword>
<organism evidence="2 3">
    <name type="scientific">Chaetomium strumarium</name>
    <dbReference type="NCBI Taxonomy" id="1170767"/>
    <lineage>
        <taxon>Eukaryota</taxon>
        <taxon>Fungi</taxon>
        <taxon>Dikarya</taxon>
        <taxon>Ascomycota</taxon>
        <taxon>Pezizomycotina</taxon>
        <taxon>Sordariomycetes</taxon>
        <taxon>Sordariomycetidae</taxon>
        <taxon>Sordariales</taxon>
        <taxon>Chaetomiaceae</taxon>
        <taxon>Chaetomium</taxon>
    </lineage>
</organism>
<dbReference type="GeneID" id="87880994"/>
<reference evidence="2" key="1">
    <citation type="journal article" date="2023" name="Mol. Phylogenet. Evol.">
        <title>Genome-scale phylogeny and comparative genomics of the fungal order Sordariales.</title>
        <authorList>
            <person name="Hensen N."/>
            <person name="Bonometti L."/>
            <person name="Westerberg I."/>
            <person name="Brannstrom I.O."/>
            <person name="Guillou S."/>
            <person name="Cros-Aarteil S."/>
            <person name="Calhoun S."/>
            <person name="Haridas S."/>
            <person name="Kuo A."/>
            <person name="Mondo S."/>
            <person name="Pangilinan J."/>
            <person name="Riley R."/>
            <person name="LaButti K."/>
            <person name="Andreopoulos B."/>
            <person name="Lipzen A."/>
            <person name="Chen C."/>
            <person name="Yan M."/>
            <person name="Daum C."/>
            <person name="Ng V."/>
            <person name="Clum A."/>
            <person name="Steindorff A."/>
            <person name="Ohm R.A."/>
            <person name="Martin F."/>
            <person name="Silar P."/>
            <person name="Natvig D.O."/>
            <person name="Lalanne C."/>
            <person name="Gautier V."/>
            <person name="Ament-Velasquez S.L."/>
            <person name="Kruys A."/>
            <person name="Hutchinson M.I."/>
            <person name="Powell A.J."/>
            <person name="Barry K."/>
            <person name="Miller A.N."/>
            <person name="Grigoriev I.V."/>
            <person name="Debuchy R."/>
            <person name="Gladieux P."/>
            <person name="Hiltunen Thoren M."/>
            <person name="Johannesson H."/>
        </authorList>
    </citation>
    <scope>NUCLEOTIDE SEQUENCE</scope>
    <source>
        <strain evidence="2">CBS 333.67</strain>
    </source>
</reference>
<gene>
    <name evidence="2" type="ORF">B0T15DRAFT_166212</name>
</gene>
<proteinExistence type="predicted"/>
<dbReference type="RefSeq" id="XP_062722927.1">
    <property type="nucleotide sequence ID" value="XM_062862165.1"/>
</dbReference>
<protein>
    <submittedName>
        <fullName evidence="2">Uncharacterized protein</fullName>
    </submittedName>
</protein>
<accession>A0AAJ0GVX6</accession>
<feature type="region of interest" description="Disordered" evidence="1">
    <location>
        <begin position="298"/>
        <end position="322"/>
    </location>
</feature>
<evidence type="ECO:0000256" key="1">
    <source>
        <dbReference type="SAM" id="MobiDB-lite"/>
    </source>
</evidence>
<comment type="caution">
    <text evidence="2">The sequence shown here is derived from an EMBL/GenBank/DDBJ whole genome shotgun (WGS) entry which is preliminary data.</text>
</comment>
<sequence>MDAPVNLAVPVKLDAFVFNEQVCDGGPREAKIAPLTQPNYTFLQLSDSLIQNDILNHVDLHNSIPAASNPRLRDLGRNGAVRSNRLGVYLHWMIPRFYRSGVAATPSAESKHAPERRKKGFAAVDPSAADYSSPEFSPLPNRWLVIRKLDPDAPTTLPKGAQVDAVTAWIIEGDRVRHIDDDELDGKDLQVDVSPFITSKSQDATDPTKIALAEQAEIFIGYKTNAQGWAEKAGLDRADLTVVSASNHLFPDYQPHCSNVFSTLDDFACTIDGQPGHLTGAVASYYVMGWHSDSANDPLGNLDPHGTTTRGDRIRSRSMGLNGTLPYPKPVQDWLDAKTASRVLCHGAMYGVRWDANTLPPKVPANKASEHLTDDMPVAVGTTPMDALLAYVDAHQIADLEKDLHALEPLLRARDDGVQAQRAATDELQNWNHARTSGGVHWHFQNEAGKEAQTPPAIDADNLEALNQAQRLADATARQLVPLRWEMFSYWWQFVCLSAEDRKKAAYPLESLSARFAALDKLYHDQQAQVTNLSKDTTMFRKLPTPGVHPEFAEARDPTLLVGGIQAGWPDDYLDTLRVRLDSQLIRPDSALVPPGSGMAPYCTTVLPAELQPTAAALAQEFITLEGGKQRAVDPPPDASSSYPPLYHDTGKHGAPGQPFRDQWGDTQPWFPLFVEWEVEYFHIPWPDWELNGERKDQLDPRWKLGIRHGFELAAAHISDTRTLSGRILLLPQPNFSLQAAIQDLWSNTDPRVLEKYLPDPKQRETVRDTAYTLPFLSAPLDGFAAELITLAKGTHVKPNVRFPQTGYAISGIQPLPDAVAGPFGKAELGIVGAESELTPFGRLVLFDMPSPSPSTGGTGDTTGPLPFKPARHGQFRFSKLNIVDKFGQAISAIDPRYGHEHDEAVYPCLSSYFAPQQLAGGQPNAVRPPARPGYCEFAQVPPAINQPARLNCTFVKHDERWDRDKTGYAYWRPTTEWESPVWGWVVLNYADYGVQIFLPDGTFYREVRLASPTAPGHTSAGAKWLPFDPPATPPAGTGQLDRLLERLAALDQTYLLSFLAMLGASLDATASAPSAYGTFLNSLVGRPLALVNAAWSLELATDACKDQSSLDGHEHKKQQTSLLDNGDGEHVYQFPLKLGDKARANDGLVGYFPAQQTDTPQPGDELDLDVAYTYYPAAPGELAPGHQRPTTTEPIGPDNYPKLQAFWCPPDRYTPPAVTDPQTAARNYARDWNAALRVFGLIVDPFVPVTSFTGGVQPAGSLALPPWTWQAALHRMTAFFHAGPLLVTRDVQEYWDRDPCQTLRPAYALSPPDQDQTVKDSHVGIPALDVASWAWLQPFWNAASSGTASAAAASRTEKEEEGGKQEYMALGLAKVDGKPAYEKGPYTALEGYLQLKAPIVRPS</sequence>
<evidence type="ECO:0000313" key="3">
    <source>
        <dbReference type="Proteomes" id="UP001273166"/>
    </source>
</evidence>
<name>A0AAJ0GVX6_9PEZI</name>
<dbReference type="Proteomes" id="UP001273166">
    <property type="component" value="Unassembled WGS sequence"/>
</dbReference>
<reference evidence="2" key="2">
    <citation type="submission" date="2023-06" db="EMBL/GenBank/DDBJ databases">
        <authorList>
            <consortium name="Lawrence Berkeley National Laboratory"/>
            <person name="Mondo S.J."/>
            <person name="Hensen N."/>
            <person name="Bonometti L."/>
            <person name="Westerberg I."/>
            <person name="Brannstrom I.O."/>
            <person name="Guillou S."/>
            <person name="Cros-Aarteil S."/>
            <person name="Calhoun S."/>
            <person name="Haridas S."/>
            <person name="Kuo A."/>
            <person name="Pangilinan J."/>
            <person name="Riley R."/>
            <person name="Labutti K."/>
            <person name="Andreopoulos B."/>
            <person name="Lipzen A."/>
            <person name="Chen C."/>
            <person name="Yanf M."/>
            <person name="Daum C."/>
            <person name="Ng V."/>
            <person name="Clum A."/>
            <person name="Steindorff A."/>
            <person name="Ohm R."/>
            <person name="Martin F."/>
            <person name="Silar P."/>
            <person name="Natvig D."/>
            <person name="Lalanne C."/>
            <person name="Gautier V."/>
            <person name="Ament-Velasquez S.L."/>
            <person name="Kruys A."/>
            <person name="Hutchinson M.I."/>
            <person name="Powell A.J."/>
            <person name="Barry K."/>
            <person name="Miller A.N."/>
            <person name="Grigoriev I.V."/>
            <person name="Debuchy R."/>
            <person name="Gladieux P."/>
            <person name="Thoren M.H."/>
            <person name="Johannesson H."/>
        </authorList>
    </citation>
    <scope>NUCLEOTIDE SEQUENCE</scope>
    <source>
        <strain evidence="2">CBS 333.67</strain>
    </source>
</reference>